<dbReference type="SUPFAM" id="SSF53383">
    <property type="entry name" value="PLP-dependent transferases"/>
    <property type="match status" value="1"/>
</dbReference>
<dbReference type="Gene3D" id="3.40.640.10">
    <property type="entry name" value="Type I PLP-dependent aspartate aminotransferase-like (Major domain)"/>
    <property type="match status" value="1"/>
</dbReference>
<dbReference type="InterPro" id="IPR005814">
    <property type="entry name" value="Aminotrans_3"/>
</dbReference>
<dbReference type="Gene3D" id="3.90.1150.10">
    <property type="entry name" value="Aspartate Aminotransferase, domain 1"/>
    <property type="match status" value="1"/>
</dbReference>
<dbReference type="NCBIfam" id="NF004856">
    <property type="entry name" value="PRK06209.1"/>
    <property type="match status" value="1"/>
</dbReference>
<dbReference type="Pfam" id="PF00202">
    <property type="entry name" value="Aminotran_3"/>
    <property type="match status" value="1"/>
</dbReference>
<gene>
    <name evidence="4" type="ORF">RCZ01_05820</name>
</gene>
<dbReference type="PANTHER" id="PTHR43713:SF3">
    <property type="entry name" value="GLUTAMATE-1-SEMIALDEHYDE 2,1-AMINOMUTASE 1, CHLOROPLASTIC-RELATED"/>
    <property type="match status" value="1"/>
</dbReference>
<sequence length="430" mass="48392">MNYSERLNDVIPGGCHTYSRGDDQYPSNAPQIFEKGKGAYLYTPKGEKFLDYGMALRAVTLGYGEENVANAAIEQIWKGNNLTRASLVELEAAEAFVDLIPSIDMVKFAKNGSTVTSAAIKMARAYTGRKYIVRCFDHPFFSYDDWFIGDTPLTRGIPQEHYALTLNFKYNDITSLKGLFEKYPNQIAGVILEPATSSHPIDNFLHKVKELCHKNGALFILDEMITGFRWHLQGAQVYYDVDPDLCTFGKGMANGFSVAALAGKREFMRIGGIKEEGSERVFLTSTTHGAEMCGLGALIRTIQFYKENNVVEHMWNYGRKLIRGMNEIAKEFSISECFEVGGIECSPNYITRDANKNISLAFRTLFSQEMIRNGVLMPWIAVSYSHTDVELEKTLEVTREALKVYSKALNDGVEKHLQGAVIKPVFRKYN</sequence>
<evidence type="ECO:0000313" key="4">
    <source>
        <dbReference type="EMBL" id="GET45280.1"/>
    </source>
</evidence>
<dbReference type="InterPro" id="IPR015421">
    <property type="entry name" value="PyrdxlP-dep_Trfase_major"/>
</dbReference>
<protein>
    <submittedName>
        <fullName evidence="4">Glutamate-1-semialdehyde 2,1-aminomutase</fullName>
    </submittedName>
</protein>
<dbReference type="InterPro" id="IPR015424">
    <property type="entry name" value="PyrdxlP-dep_Trfase"/>
</dbReference>
<name>A0A5M4B7E2_9FLAO</name>
<organism evidence="4 5">
    <name type="scientific">Capnocytophaga felis</name>
    <dbReference type="NCBI Taxonomy" id="2267611"/>
    <lineage>
        <taxon>Bacteria</taxon>
        <taxon>Pseudomonadati</taxon>
        <taxon>Bacteroidota</taxon>
        <taxon>Flavobacteriia</taxon>
        <taxon>Flavobacteriales</taxon>
        <taxon>Flavobacteriaceae</taxon>
        <taxon>Capnocytophaga</taxon>
    </lineage>
</organism>
<comment type="similarity">
    <text evidence="3">Belongs to the class-III pyridoxal-phosphate-dependent aminotransferase family.</text>
</comment>
<proteinExistence type="inferred from homology"/>
<evidence type="ECO:0000256" key="3">
    <source>
        <dbReference type="RuleBase" id="RU003560"/>
    </source>
</evidence>
<comment type="caution">
    <text evidence="4">The sequence shown here is derived from an EMBL/GenBank/DDBJ whole genome shotgun (WGS) entry which is preliminary data.</text>
</comment>
<dbReference type="Proteomes" id="UP000398217">
    <property type="component" value="Unassembled WGS sequence"/>
</dbReference>
<dbReference type="EMBL" id="BLBC01000005">
    <property type="protein sequence ID" value="GET45280.1"/>
    <property type="molecule type" value="Genomic_DNA"/>
</dbReference>
<accession>A0A5M4B7E2</accession>
<dbReference type="InterPro" id="IPR015422">
    <property type="entry name" value="PyrdxlP-dep_Trfase_small"/>
</dbReference>
<dbReference type="PANTHER" id="PTHR43713">
    <property type="entry name" value="GLUTAMATE-1-SEMIALDEHYDE 2,1-AMINOMUTASE"/>
    <property type="match status" value="1"/>
</dbReference>
<evidence type="ECO:0000256" key="2">
    <source>
        <dbReference type="ARBA" id="ARBA00022898"/>
    </source>
</evidence>
<comment type="cofactor">
    <cofactor evidence="1">
        <name>pyridoxal 5'-phosphate</name>
        <dbReference type="ChEBI" id="CHEBI:597326"/>
    </cofactor>
</comment>
<keyword evidence="5" id="KW-1185">Reference proteome</keyword>
<evidence type="ECO:0000313" key="5">
    <source>
        <dbReference type="Proteomes" id="UP000398217"/>
    </source>
</evidence>
<evidence type="ECO:0000256" key="1">
    <source>
        <dbReference type="ARBA" id="ARBA00001933"/>
    </source>
</evidence>
<keyword evidence="2 3" id="KW-0663">Pyridoxal phosphate</keyword>
<dbReference type="GO" id="GO:0030170">
    <property type="term" value="F:pyridoxal phosphate binding"/>
    <property type="evidence" value="ECO:0007669"/>
    <property type="project" value="InterPro"/>
</dbReference>
<dbReference type="GO" id="GO:0008483">
    <property type="term" value="F:transaminase activity"/>
    <property type="evidence" value="ECO:0007669"/>
    <property type="project" value="InterPro"/>
</dbReference>
<reference evidence="5" key="1">
    <citation type="journal article" date="2020" name="Int. J. Syst. Evol. Microbiol.">
        <title>Capnocytophaga felis sp. nov. isolated from the feline oral cavity.</title>
        <authorList>
            <person name="Suzuki M."/>
            <person name="Umeda K."/>
            <person name="Kimura M."/>
            <person name="Imaoka K."/>
            <person name="Morikawa S."/>
            <person name="Maeda K."/>
        </authorList>
    </citation>
    <scope>NUCLEOTIDE SEQUENCE [LARGE SCALE GENOMIC DNA]</scope>
    <source>
        <strain evidence="5">KC07070</strain>
    </source>
</reference>
<dbReference type="OrthoDB" id="1286826at2"/>
<dbReference type="AlphaFoldDB" id="A0A5M4B7E2"/>
<dbReference type="RefSeq" id="WP_155283963.1">
    <property type="nucleotide sequence ID" value="NZ_BLBC01000005.1"/>
</dbReference>